<dbReference type="SUPFAM" id="SSF51064">
    <property type="entry name" value="Head domain of nucleotide exchange factor GrpE"/>
    <property type="match status" value="1"/>
</dbReference>
<feature type="compositionally biased region" description="Low complexity" evidence="2">
    <location>
        <begin position="32"/>
        <end position="41"/>
    </location>
</feature>
<sequence length="48" mass="5200">ANTVLQVLEKGYKLRDRMLRAARVMVSRKSEGAAGAAVAPVEQEEGQD</sequence>
<protein>
    <recommendedName>
        <fullName evidence="4">Nucleotide exchange factor GrpE</fullName>
    </recommendedName>
</protein>
<dbReference type="AlphaFoldDB" id="X0YEM4"/>
<dbReference type="EMBL" id="BARS01052933">
    <property type="protein sequence ID" value="GAG47123.1"/>
    <property type="molecule type" value="Genomic_DNA"/>
</dbReference>
<accession>X0YEM4</accession>
<proteinExistence type="predicted"/>
<dbReference type="Gene3D" id="2.30.22.10">
    <property type="entry name" value="Head domain of nucleotide exchange factor GrpE"/>
    <property type="match status" value="1"/>
</dbReference>
<name>X0YEM4_9ZZZZ</name>
<dbReference type="Pfam" id="PF01025">
    <property type="entry name" value="GrpE"/>
    <property type="match status" value="1"/>
</dbReference>
<evidence type="ECO:0008006" key="4">
    <source>
        <dbReference type="Google" id="ProtNLM"/>
    </source>
</evidence>
<gene>
    <name evidence="3" type="ORF">S01H1_78631</name>
</gene>
<dbReference type="InterPro" id="IPR000740">
    <property type="entry name" value="GrpE"/>
</dbReference>
<reference evidence="3" key="1">
    <citation type="journal article" date="2014" name="Front. Microbiol.">
        <title>High frequency of phylogenetically diverse reductive dehalogenase-homologous genes in deep subseafloor sedimentary metagenomes.</title>
        <authorList>
            <person name="Kawai M."/>
            <person name="Futagami T."/>
            <person name="Toyoda A."/>
            <person name="Takaki Y."/>
            <person name="Nishi S."/>
            <person name="Hori S."/>
            <person name="Arai W."/>
            <person name="Tsubouchi T."/>
            <person name="Morono Y."/>
            <person name="Uchiyama I."/>
            <person name="Ito T."/>
            <person name="Fujiyama A."/>
            <person name="Inagaki F."/>
            <person name="Takami H."/>
        </authorList>
    </citation>
    <scope>NUCLEOTIDE SEQUENCE</scope>
    <source>
        <strain evidence="3">Expedition CK06-06</strain>
    </source>
</reference>
<evidence type="ECO:0000256" key="2">
    <source>
        <dbReference type="SAM" id="MobiDB-lite"/>
    </source>
</evidence>
<evidence type="ECO:0000256" key="1">
    <source>
        <dbReference type="ARBA" id="ARBA00023186"/>
    </source>
</evidence>
<feature type="non-terminal residue" evidence="3">
    <location>
        <position position="1"/>
    </location>
</feature>
<dbReference type="GO" id="GO:0006457">
    <property type="term" value="P:protein folding"/>
    <property type="evidence" value="ECO:0007669"/>
    <property type="project" value="InterPro"/>
</dbReference>
<dbReference type="GO" id="GO:0000774">
    <property type="term" value="F:adenyl-nucleotide exchange factor activity"/>
    <property type="evidence" value="ECO:0007669"/>
    <property type="project" value="InterPro"/>
</dbReference>
<comment type="caution">
    <text evidence="3">The sequence shown here is derived from an EMBL/GenBank/DDBJ whole genome shotgun (WGS) entry which is preliminary data.</text>
</comment>
<evidence type="ECO:0000313" key="3">
    <source>
        <dbReference type="EMBL" id="GAG47123.1"/>
    </source>
</evidence>
<dbReference type="GO" id="GO:0051087">
    <property type="term" value="F:protein-folding chaperone binding"/>
    <property type="evidence" value="ECO:0007669"/>
    <property type="project" value="InterPro"/>
</dbReference>
<dbReference type="GO" id="GO:0042803">
    <property type="term" value="F:protein homodimerization activity"/>
    <property type="evidence" value="ECO:0007669"/>
    <property type="project" value="InterPro"/>
</dbReference>
<dbReference type="InterPro" id="IPR009012">
    <property type="entry name" value="GrpE_head"/>
</dbReference>
<keyword evidence="1" id="KW-0143">Chaperone</keyword>
<organism evidence="3">
    <name type="scientific">marine sediment metagenome</name>
    <dbReference type="NCBI Taxonomy" id="412755"/>
    <lineage>
        <taxon>unclassified sequences</taxon>
        <taxon>metagenomes</taxon>
        <taxon>ecological metagenomes</taxon>
    </lineage>
</organism>
<feature type="region of interest" description="Disordered" evidence="2">
    <location>
        <begin position="29"/>
        <end position="48"/>
    </location>
</feature>